<dbReference type="Proteomes" id="UP001159363">
    <property type="component" value="Chromosome 3"/>
</dbReference>
<dbReference type="EMBL" id="JARBHB010000003">
    <property type="protein sequence ID" value="KAJ8889830.1"/>
    <property type="molecule type" value="Genomic_DNA"/>
</dbReference>
<accession>A0ABQ9HZN1</accession>
<sequence length="214" mass="24316">MQKFGQQAYKISQVFGCRKKTSTASHNFRLHSVERKKKTAEHLGKQVIETFLKAIISLYKLENDHMKAFMHEFIEGVMLLTPDLGLIFYCRAGDNPCVKVLKEKHFPTVKQERENALREKVRGKQVAVLKVAENFVLLFKITDSTDKIDIFVGDVHALETANTKNCSRAILDTLNNVLVLVSDSAKYMVKCFDSLKNITADHVLVIQSWAQSSI</sequence>
<evidence type="ECO:0000313" key="1">
    <source>
        <dbReference type="EMBL" id="KAJ8889830.1"/>
    </source>
</evidence>
<name>A0ABQ9HZN1_9NEOP</name>
<comment type="caution">
    <text evidence="1">The sequence shown here is derived from an EMBL/GenBank/DDBJ whole genome shotgun (WGS) entry which is preliminary data.</text>
</comment>
<evidence type="ECO:0000313" key="2">
    <source>
        <dbReference type="Proteomes" id="UP001159363"/>
    </source>
</evidence>
<reference evidence="1 2" key="1">
    <citation type="submission" date="2023-02" db="EMBL/GenBank/DDBJ databases">
        <title>LHISI_Scaffold_Assembly.</title>
        <authorList>
            <person name="Stuart O.P."/>
            <person name="Cleave R."/>
            <person name="Magrath M.J.L."/>
            <person name="Mikheyev A.S."/>
        </authorList>
    </citation>
    <scope>NUCLEOTIDE SEQUENCE [LARGE SCALE GENOMIC DNA]</scope>
    <source>
        <strain evidence="1">Daus_M_001</strain>
        <tissue evidence="1">Leg muscle</tissue>
    </source>
</reference>
<protein>
    <submittedName>
        <fullName evidence="1">Uncharacterized protein</fullName>
    </submittedName>
</protein>
<gene>
    <name evidence="1" type="ORF">PR048_009334</name>
</gene>
<proteinExistence type="predicted"/>
<keyword evidence="2" id="KW-1185">Reference proteome</keyword>
<organism evidence="1 2">
    <name type="scientific">Dryococelus australis</name>
    <dbReference type="NCBI Taxonomy" id="614101"/>
    <lineage>
        <taxon>Eukaryota</taxon>
        <taxon>Metazoa</taxon>
        <taxon>Ecdysozoa</taxon>
        <taxon>Arthropoda</taxon>
        <taxon>Hexapoda</taxon>
        <taxon>Insecta</taxon>
        <taxon>Pterygota</taxon>
        <taxon>Neoptera</taxon>
        <taxon>Polyneoptera</taxon>
        <taxon>Phasmatodea</taxon>
        <taxon>Verophasmatodea</taxon>
        <taxon>Anareolatae</taxon>
        <taxon>Phasmatidae</taxon>
        <taxon>Eurycanthinae</taxon>
        <taxon>Dryococelus</taxon>
    </lineage>
</organism>